<evidence type="ECO:0000313" key="7">
    <source>
        <dbReference type="Proteomes" id="UP000199031"/>
    </source>
</evidence>
<accession>A0A1I5X369</accession>
<dbReference type="InterPro" id="IPR011206">
    <property type="entry name" value="Citrate_lyase_beta/mcl1/mcl2"/>
</dbReference>
<dbReference type="Proteomes" id="UP000199031">
    <property type="component" value="Unassembled WGS sequence"/>
</dbReference>
<keyword evidence="7" id="KW-1185">Reference proteome</keyword>
<feature type="binding site" evidence="4">
    <location>
        <position position="144"/>
    </location>
    <ligand>
        <name>Mg(2+)</name>
        <dbReference type="ChEBI" id="CHEBI:18420"/>
    </ligand>
</feature>
<protein>
    <submittedName>
        <fullName evidence="6">Citrate lyase beta subunit</fullName>
    </submittedName>
</protein>
<keyword evidence="3 4" id="KW-0460">Magnesium</keyword>
<dbReference type="PIRSF" id="PIRSF015582">
    <property type="entry name" value="Cit_lyase_B"/>
    <property type="match status" value="1"/>
</dbReference>
<dbReference type="GO" id="GO:0006107">
    <property type="term" value="P:oxaloacetate metabolic process"/>
    <property type="evidence" value="ECO:0007669"/>
    <property type="project" value="TreeGrafter"/>
</dbReference>
<comment type="cofactor">
    <cofactor evidence="1">
        <name>Mg(2+)</name>
        <dbReference type="ChEBI" id="CHEBI:18420"/>
    </cofactor>
</comment>
<dbReference type="Pfam" id="PF03328">
    <property type="entry name" value="HpcH_HpaI"/>
    <property type="match status" value="1"/>
</dbReference>
<evidence type="ECO:0000313" key="6">
    <source>
        <dbReference type="EMBL" id="SFQ26462.1"/>
    </source>
</evidence>
<dbReference type="GO" id="GO:0000287">
    <property type="term" value="F:magnesium ion binding"/>
    <property type="evidence" value="ECO:0007669"/>
    <property type="project" value="TreeGrafter"/>
</dbReference>
<reference evidence="6" key="1">
    <citation type="submission" date="2016-10" db="EMBL/GenBank/DDBJ databases">
        <authorList>
            <person name="de Groot N.N."/>
        </authorList>
    </citation>
    <scope>NUCLEOTIDE SEQUENCE [LARGE SCALE GENOMIC DNA]</scope>
    <source>
        <strain evidence="6">DSM 28286</strain>
    </source>
</reference>
<dbReference type="InterPro" id="IPR005000">
    <property type="entry name" value="Aldolase/citrate-lyase_domain"/>
</dbReference>
<dbReference type="PANTHER" id="PTHR32308">
    <property type="entry name" value="LYASE BETA SUBUNIT, PUTATIVE (AFU_ORTHOLOGUE AFUA_4G13030)-RELATED"/>
    <property type="match status" value="1"/>
</dbReference>
<evidence type="ECO:0000256" key="4">
    <source>
        <dbReference type="PIRSR" id="PIRSR015582-2"/>
    </source>
</evidence>
<dbReference type="EMBL" id="FOXQ01000007">
    <property type="protein sequence ID" value="SFQ26462.1"/>
    <property type="molecule type" value="Genomic_DNA"/>
</dbReference>
<proteinExistence type="predicted"/>
<dbReference type="InterPro" id="IPR015813">
    <property type="entry name" value="Pyrv/PenolPyrv_kinase-like_dom"/>
</dbReference>
<dbReference type="InterPro" id="IPR040442">
    <property type="entry name" value="Pyrv_kinase-like_dom_sf"/>
</dbReference>
<keyword evidence="2 4" id="KW-0479">Metal-binding</keyword>
<keyword evidence="6" id="KW-0456">Lyase</keyword>
<dbReference type="Gene3D" id="3.20.20.60">
    <property type="entry name" value="Phosphoenolpyruvate-binding domains"/>
    <property type="match status" value="1"/>
</dbReference>
<evidence type="ECO:0000256" key="2">
    <source>
        <dbReference type="ARBA" id="ARBA00022723"/>
    </source>
</evidence>
<evidence type="ECO:0000259" key="5">
    <source>
        <dbReference type="Pfam" id="PF03328"/>
    </source>
</evidence>
<evidence type="ECO:0000256" key="1">
    <source>
        <dbReference type="ARBA" id="ARBA00001946"/>
    </source>
</evidence>
<dbReference type="RefSeq" id="WP_090659160.1">
    <property type="nucleotide sequence ID" value="NZ_FOXQ01000007.1"/>
</dbReference>
<dbReference type="PANTHER" id="PTHR32308:SF1">
    <property type="entry name" value="HPCH_HPAI ALDOLASE_CITRATE LYASE DOMAIN-CONTAINING PROTEIN"/>
    <property type="match status" value="1"/>
</dbReference>
<feature type="binding site" evidence="4">
    <location>
        <position position="118"/>
    </location>
    <ligand>
        <name>Mg(2+)</name>
        <dbReference type="ChEBI" id="CHEBI:18420"/>
    </ligand>
</feature>
<name>A0A1I5X369_9BACT</name>
<dbReference type="OrthoDB" id="9786940at2"/>
<evidence type="ECO:0000256" key="3">
    <source>
        <dbReference type="ARBA" id="ARBA00022842"/>
    </source>
</evidence>
<gene>
    <name evidence="6" type="ORF">SAMN05444277_107178</name>
</gene>
<dbReference type="SUPFAM" id="SSF51621">
    <property type="entry name" value="Phosphoenolpyruvate/pyruvate domain"/>
    <property type="match status" value="1"/>
</dbReference>
<feature type="domain" description="HpcH/HpaI aldolase/citrate lyase" evidence="5">
    <location>
        <begin position="3"/>
        <end position="210"/>
    </location>
</feature>
<dbReference type="AlphaFoldDB" id="A0A1I5X369"/>
<sequence length="276" mass="31566">MESYFFIPAANEAFVKNISRLSADYFVFDFEDSINISNIDKAIALTSKINISDNFFARFYWNTHEPEFSSASLKKILQLGFKNFFIPKFRTTEDLDTIYNLLKSTPSFNQFKIVLLIENAQALCSVDNILKIYQPFAVAFGSHDYCAETGMLHTADNIQWARNYLLNFGKAASVRCIDVASMNIKDKPAFKEECTDAFNKGFDGKVLIHPMQLEVFNNTKYYTDEELEVALKVRDILKQKGGIANFSIANIDGLVIEKPHLNRYLKILKMANYDTV</sequence>
<dbReference type="STRING" id="1465490.SAMN05444277_107178"/>
<organism evidence="6 7">
    <name type="scientific">Parafilimonas terrae</name>
    <dbReference type="NCBI Taxonomy" id="1465490"/>
    <lineage>
        <taxon>Bacteria</taxon>
        <taxon>Pseudomonadati</taxon>
        <taxon>Bacteroidota</taxon>
        <taxon>Chitinophagia</taxon>
        <taxon>Chitinophagales</taxon>
        <taxon>Chitinophagaceae</taxon>
        <taxon>Parafilimonas</taxon>
    </lineage>
</organism>
<dbReference type="GO" id="GO:0016829">
    <property type="term" value="F:lyase activity"/>
    <property type="evidence" value="ECO:0007669"/>
    <property type="project" value="UniProtKB-KW"/>
</dbReference>